<dbReference type="FunFam" id="1.25.40.10:FF:000378">
    <property type="entry name" value="Pentatricopeptide repeat-containing protein mitochondrial"/>
    <property type="match status" value="1"/>
</dbReference>
<keyword evidence="4" id="KW-1185">Reference proteome</keyword>
<dbReference type="InterPro" id="IPR002885">
    <property type="entry name" value="PPR_rpt"/>
</dbReference>
<comment type="caution">
    <text evidence="3">The sequence shown here is derived from an EMBL/GenBank/DDBJ whole genome shotgun (WGS) entry which is preliminary data.</text>
</comment>
<protein>
    <recommendedName>
        <fullName evidence="5">Pentatricopeptide repeat-containing protein</fullName>
    </recommendedName>
</protein>
<dbReference type="PANTHER" id="PTHR47926:SF438">
    <property type="entry name" value="PENTATRICOPEPTIDE REPEAT-CONTAINING PROTEIN"/>
    <property type="match status" value="1"/>
</dbReference>
<dbReference type="GO" id="GO:0003723">
    <property type="term" value="F:RNA binding"/>
    <property type="evidence" value="ECO:0007669"/>
    <property type="project" value="InterPro"/>
</dbReference>
<evidence type="ECO:0008006" key="5">
    <source>
        <dbReference type="Google" id="ProtNLM"/>
    </source>
</evidence>
<evidence type="ECO:0000313" key="3">
    <source>
        <dbReference type="EMBL" id="KAF8376969.1"/>
    </source>
</evidence>
<evidence type="ECO:0000256" key="1">
    <source>
        <dbReference type="ARBA" id="ARBA00022737"/>
    </source>
</evidence>
<dbReference type="Pfam" id="PF20431">
    <property type="entry name" value="E_motif"/>
    <property type="match status" value="1"/>
</dbReference>
<proteinExistence type="predicted"/>
<dbReference type="Gene3D" id="1.25.40.10">
    <property type="entry name" value="Tetratricopeptide repeat domain"/>
    <property type="match status" value="3"/>
</dbReference>
<evidence type="ECO:0000313" key="4">
    <source>
        <dbReference type="Proteomes" id="UP000655225"/>
    </source>
</evidence>
<dbReference type="Pfam" id="PF01535">
    <property type="entry name" value="PPR"/>
    <property type="match status" value="2"/>
</dbReference>
<dbReference type="OrthoDB" id="768257at2759"/>
<name>A0A834Y9G7_TETSI</name>
<feature type="repeat" description="PPR" evidence="2">
    <location>
        <begin position="216"/>
        <end position="250"/>
    </location>
</feature>
<feature type="repeat" description="PPR" evidence="2">
    <location>
        <begin position="317"/>
        <end position="351"/>
    </location>
</feature>
<feature type="repeat" description="PPR" evidence="2">
    <location>
        <begin position="352"/>
        <end position="386"/>
    </location>
</feature>
<dbReference type="FunFam" id="1.25.40.10:FF:001139">
    <property type="entry name" value="Uncharacterized protein"/>
    <property type="match status" value="1"/>
</dbReference>
<sequence>MRGLIGMNYILLLQACIKKRHSSAISIRFPLDMQALSLFSTFFTCKLTKRAENKTLDKALKILDLINPKITVTESSGNHLRLIQDLLRAEGEQCHKEQSSNDFVRSNSTEATPIALDGSLESDISWTNELNKEDEVLMILGIYRVGIRGDVNTLSRAVSYCGAARALELGIQLHCVAIRTGFDSYVYVGSSLICLYGKCGKLDNAYRVFEEMPVRNVVSWTTIIAVLAQYWKVDACLELYHRMRISTFEPNDFTFTSLLSACTGSGSLCQGRSTHCQTIQMGFVSHIHIANSLISMYSKCGNVQDAFYIFENMPSRDPISWNSMIYGYAQHGLAELAINLLKEMKKQKVKPDAITFLGVLSSCRHVGLVEQGRLCFNSMLEHGVKPELDHYSCIVDLLGRAGLLEEAREFIEKMPIYPNAIIWGSLLSSCRLHGNVWIGIQAAESRLLLEPGCAATHVQLANLYASVGCWDQAARVRKHMKDKGLKTNPGYSWIEIRNVVHRFGAKDISNSRVNDIIVVIDSLVDHMKCSGYVPKIHEGIDHDLYTAV</sequence>
<dbReference type="OMA" id="SAHCQII"/>
<dbReference type="AlphaFoldDB" id="A0A834Y9G7"/>
<dbReference type="EMBL" id="JABCRI010000024">
    <property type="protein sequence ID" value="KAF8376969.1"/>
    <property type="molecule type" value="Genomic_DNA"/>
</dbReference>
<dbReference type="PROSITE" id="PS51375">
    <property type="entry name" value="PPR"/>
    <property type="match status" value="3"/>
</dbReference>
<accession>A0A834Y9G7</accession>
<dbReference type="PANTHER" id="PTHR47926">
    <property type="entry name" value="PENTATRICOPEPTIDE REPEAT-CONTAINING PROTEIN"/>
    <property type="match status" value="1"/>
</dbReference>
<dbReference type="NCBIfam" id="TIGR00756">
    <property type="entry name" value="PPR"/>
    <property type="match status" value="3"/>
</dbReference>
<keyword evidence="1" id="KW-0677">Repeat</keyword>
<dbReference type="InterPro" id="IPR046960">
    <property type="entry name" value="PPR_At4g14850-like_plant"/>
</dbReference>
<dbReference type="Pfam" id="PF13041">
    <property type="entry name" value="PPR_2"/>
    <property type="match status" value="2"/>
</dbReference>
<organism evidence="3 4">
    <name type="scientific">Tetracentron sinense</name>
    <name type="common">Spur-leaf</name>
    <dbReference type="NCBI Taxonomy" id="13715"/>
    <lineage>
        <taxon>Eukaryota</taxon>
        <taxon>Viridiplantae</taxon>
        <taxon>Streptophyta</taxon>
        <taxon>Embryophyta</taxon>
        <taxon>Tracheophyta</taxon>
        <taxon>Spermatophyta</taxon>
        <taxon>Magnoliopsida</taxon>
        <taxon>Trochodendrales</taxon>
        <taxon>Trochodendraceae</taxon>
        <taxon>Tetracentron</taxon>
    </lineage>
</organism>
<reference evidence="3 4" key="1">
    <citation type="submission" date="2020-04" db="EMBL/GenBank/DDBJ databases">
        <title>Plant Genome Project.</title>
        <authorList>
            <person name="Zhang R.-G."/>
        </authorList>
    </citation>
    <scope>NUCLEOTIDE SEQUENCE [LARGE SCALE GENOMIC DNA]</scope>
    <source>
        <strain evidence="3">YNK0</strain>
        <tissue evidence="3">Leaf</tissue>
    </source>
</reference>
<dbReference type="Proteomes" id="UP000655225">
    <property type="component" value="Unassembled WGS sequence"/>
</dbReference>
<evidence type="ECO:0000256" key="2">
    <source>
        <dbReference type="PROSITE-ProRule" id="PRU00708"/>
    </source>
</evidence>
<dbReference type="GO" id="GO:0009451">
    <property type="term" value="P:RNA modification"/>
    <property type="evidence" value="ECO:0007669"/>
    <property type="project" value="InterPro"/>
</dbReference>
<dbReference type="InterPro" id="IPR046848">
    <property type="entry name" value="E_motif"/>
</dbReference>
<dbReference type="InterPro" id="IPR011990">
    <property type="entry name" value="TPR-like_helical_dom_sf"/>
</dbReference>
<dbReference type="PROSITE" id="PS51257">
    <property type="entry name" value="PROKAR_LIPOPROTEIN"/>
    <property type="match status" value="1"/>
</dbReference>
<gene>
    <name evidence="3" type="ORF">HHK36_030340</name>
</gene>